<reference evidence="8" key="2">
    <citation type="submission" date="2025-09" db="UniProtKB">
        <authorList>
            <consortium name="Ensembl"/>
        </authorList>
    </citation>
    <scope>IDENTIFICATION</scope>
</reference>
<name>A0A3B3R5E8_9TELE</name>
<evidence type="ECO:0000313" key="8">
    <source>
        <dbReference type="Ensembl" id="ENSPKIP00000013608.1"/>
    </source>
</evidence>
<dbReference type="Gene3D" id="2.40.50.40">
    <property type="match status" value="1"/>
</dbReference>
<evidence type="ECO:0000256" key="6">
    <source>
        <dbReference type="SAM" id="MobiDB-lite"/>
    </source>
</evidence>
<feature type="compositionally biased region" description="Basic and acidic residues" evidence="6">
    <location>
        <begin position="159"/>
        <end position="176"/>
    </location>
</feature>
<dbReference type="Pfam" id="PF17218">
    <property type="entry name" value="CBX7_C"/>
    <property type="match status" value="1"/>
</dbReference>
<evidence type="ECO:0000259" key="7">
    <source>
        <dbReference type="PROSITE" id="PS50013"/>
    </source>
</evidence>
<dbReference type="PRINTS" id="PR00504">
    <property type="entry name" value="CHROMODOMAIN"/>
</dbReference>
<keyword evidence="2" id="KW-0678">Repressor</keyword>
<dbReference type="Proteomes" id="UP000261540">
    <property type="component" value="Unplaced"/>
</dbReference>
<dbReference type="PANTHER" id="PTHR47277:SF1">
    <property type="entry name" value="CHROMOBOX PROTEIN HOMOLOG 7"/>
    <property type="match status" value="1"/>
</dbReference>
<dbReference type="GO" id="GO:0035102">
    <property type="term" value="C:PRC1 complex"/>
    <property type="evidence" value="ECO:0007669"/>
    <property type="project" value="InterPro"/>
</dbReference>
<dbReference type="SUPFAM" id="SSF54160">
    <property type="entry name" value="Chromo domain-like"/>
    <property type="match status" value="1"/>
</dbReference>
<dbReference type="STRING" id="1676925.ENSPKIP00000013608"/>
<dbReference type="SMART" id="SM00298">
    <property type="entry name" value="CHROMO"/>
    <property type="match status" value="1"/>
</dbReference>
<feature type="domain" description="Chromo" evidence="7">
    <location>
        <begin position="11"/>
        <end position="69"/>
    </location>
</feature>
<feature type="compositionally biased region" description="Basic and acidic residues" evidence="6">
    <location>
        <begin position="185"/>
        <end position="194"/>
    </location>
</feature>
<organism evidence="8 9">
    <name type="scientific">Paramormyrops kingsleyae</name>
    <dbReference type="NCBI Taxonomy" id="1676925"/>
    <lineage>
        <taxon>Eukaryota</taxon>
        <taxon>Metazoa</taxon>
        <taxon>Chordata</taxon>
        <taxon>Craniata</taxon>
        <taxon>Vertebrata</taxon>
        <taxon>Euteleostomi</taxon>
        <taxon>Actinopterygii</taxon>
        <taxon>Neopterygii</taxon>
        <taxon>Teleostei</taxon>
        <taxon>Osteoglossocephala</taxon>
        <taxon>Osteoglossomorpha</taxon>
        <taxon>Osteoglossiformes</taxon>
        <taxon>Mormyridae</taxon>
        <taxon>Paramormyrops</taxon>
    </lineage>
</organism>
<protein>
    <submittedName>
        <fullName evidence="8">Chromobox homolog 7a</fullName>
    </submittedName>
</protein>
<dbReference type="InterPro" id="IPR033773">
    <property type="entry name" value="CBX7_C"/>
</dbReference>
<dbReference type="CDD" id="cd18646">
    <property type="entry name" value="CD_Cbx7"/>
    <property type="match status" value="1"/>
</dbReference>
<keyword evidence="5" id="KW-0539">Nucleus</keyword>
<dbReference type="InterPro" id="IPR043000">
    <property type="entry name" value="CBX7"/>
</dbReference>
<comment type="subcellular location">
    <subcellularLocation>
        <location evidence="1">Nucleus</location>
    </subcellularLocation>
</comment>
<evidence type="ECO:0000256" key="2">
    <source>
        <dbReference type="ARBA" id="ARBA00022491"/>
    </source>
</evidence>
<accession>A0A3B3R5E8</accession>
<keyword evidence="4" id="KW-0804">Transcription</keyword>
<reference evidence="8" key="1">
    <citation type="submission" date="2025-08" db="UniProtKB">
        <authorList>
            <consortium name="Ensembl"/>
        </authorList>
    </citation>
    <scope>IDENTIFICATION</scope>
</reference>
<dbReference type="PANTHER" id="PTHR47277">
    <property type="entry name" value="CHROMOBOX PROTEIN HOMOLOG 7"/>
    <property type="match status" value="1"/>
</dbReference>
<feature type="compositionally biased region" description="Polar residues" evidence="6">
    <location>
        <begin position="317"/>
        <end position="345"/>
    </location>
</feature>
<keyword evidence="9" id="KW-1185">Reference proteome</keyword>
<sequence>MELSSIGDQVFAVESITKKRVRKGNVEYLLKWQGWPSKYSTWEPEDHILDPHLVLAYEEKEEKDRALAYRRRGLRPRKLLVQNIYSMDLRSSHRAPVKPPPRLRLSLSRSLGAELEARGRDRAAGGGSSRQKKRRRLSQGSSTERPARAAVRDFPNQDWRAEDEKKETVVDAEKQADSVPISKSDLPDPGKEEQNPLSKLVQEELTGLGVVHDQPGGPTPVSELKQEATTHGSPSDSSGSGAVTAGATEGQEANDPDASVQEQGVRTPTDGLAEDRDLGTELRAAADPPRTNGCILVTGPGEAAFNGAPLSDPTVPTPSGQPESSKPPEETQSSAVSGTQESRMTPTVEPKEETTSDITGGAAPGAERQEGAPSAGEPGTVIVTDITINSLTVTFREALAAKGFFRAWGSELKCGGGE</sequence>
<feature type="region of interest" description="Disordered" evidence="6">
    <location>
        <begin position="114"/>
        <end position="380"/>
    </location>
</feature>
<evidence type="ECO:0000313" key="9">
    <source>
        <dbReference type="Proteomes" id="UP000261540"/>
    </source>
</evidence>
<dbReference type="AlphaFoldDB" id="A0A3B3R5E8"/>
<keyword evidence="3" id="KW-0805">Transcription regulation</keyword>
<evidence type="ECO:0000256" key="3">
    <source>
        <dbReference type="ARBA" id="ARBA00023015"/>
    </source>
</evidence>
<dbReference type="InterPro" id="IPR023779">
    <property type="entry name" value="Chromodomain_CS"/>
</dbReference>
<dbReference type="InterPro" id="IPR017984">
    <property type="entry name" value="Chromo_dom_subgr"/>
</dbReference>
<dbReference type="FunFam" id="2.40.50.40:FF:000006">
    <property type="entry name" value="Chromobox protein homolog 7"/>
    <property type="match status" value="1"/>
</dbReference>
<dbReference type="GO" id="GO:0000122">
    <property type="term" value="P:negative regulation of transcription by RNA polymerase II"/>
    <property type="evidence" value="ECO:0007669"/>
    <property type="project" value="TreeGrafter"/>
</dbReference>
<dbReference type="Pfam" id="PF00385">
    <property type="entry name" value="Chromo"/>
    <property type="match status" value="1"/>
</dbReference>
<evidence type="ECO:0000256" key="5">
    <source>
        <dbReference type="ARBA" id="ARBA00023242"/>
    </source>
</evidence>
<dbReference type="InterPro" id="IPR000953">
    <property type="entry name" value="Chromo/chromo_shadow_dom"/>
</dbReference>
<dbReference type="InterPro" id="IPR016197">
    <property type="entry name" value="Chromo-like_dom_sf"/>
</dbReference>
<proteinExistence type="predicted"/>
<evidence type="ECO:0000256" key="1">
    <source>
        <dbReference type="ARBA" id="ARBA00004123"/>
    </source>
</evidence>
<dbReference type="InterPro" id="IPR023780">
    <property type="entry name" value="Chromo_domain"/>
</dbReference>
<dbReference type="OrthoDB" id="273092at2759"/>
<dbReference type="PROSITE" id="PS00598">
    <property type="entry name" value="CHROMO_1"/>
    <property type="match status" value="1"/>
</dbReference>
<feature type="compositionally biased region" description="Polar residues" evidence="6">
    <location>
        <begin position="227"/>
        <end position="241"/>
    </location>
</feature>
<evidence type="ECO:0000256" key="4">
    <source>
        <dbReference type="ARBA" id="ARBA00023163"/>
    </source>
</evidence>
<dbReference type="PROSITE" id="PS50013">
    <property type="entry name" value="CHROMO_2"/>
    <property type="match status" value="1"/>
</dbReference>
<dbReference type="Ensembl" id="ENSPKIT00000038032.1">
    <property type="protein sequence ID" value="ENSPKIP00000013608.1"/>
    <property type="gene ID" value="ENSPKIG00000000972.1"/>
</dbReference>
<dbReference type="GeneTree" id="ENSGT00940000158365"/>